<proteinExistence type="predicted"/>
<name>A0A8E1ZYP2_9PORP</name>
<evidence type="ECO:0008006" key="4">
    <source>
        <dbReference type="Google" id="ProtNLM"/>
    </source>
</evidence>
<keyword evidence="1" id="KW-0812">Transmembrane</keyword>
<gene>
    <name evidence="2" type="ORF">F5613_003125</name>
</gene>
<dbReference type="InterPro" id="IPR021823">
    <property type="entry name" value="DUF3408"/>
</dbReference>
<accession>A0A8E1ZYP2</accession>
<keyword evidence="1" id="KW-1133">Transmembrane helix</keyword>
<dbReference type="Pfam" id="PF11888">
    <property type="entry name" value="DUF3408"/>
    <property type="match status" value="1"/>
</dbReference>
<sequence length="149" mass="17255">MIPNPIFYNDTTMTIGLIVCCLVVLAAVMIPKAIRHRKQVKQNESEKVVPGEQEVEMIVIPSEERKSTDIYKRRFLVNANIPTRNGKQVAIRQKYHNRISKIVKTIGDNEVSIFSYIDNVLKHHFETFQDDISELYKKSCDDDYLSPNK</sequence>
<dbReference type="RefSeq" id="WP_179400363.1">
    <property type="nucleotide sequence ID" value="NZ_JACCCY010000006.1"/>
</dbReference>
<evidence type="ECO:0000313" key="2">
    <source>
        <dbReference type="EMBL" id="NYI50957.1"/>
    </source>
</evidence>
<keyword evidence="3" id="KW-1185">Reference proteome</keyword>
<organism evidence="2 3">
    <name type="scientific">Macellibacteroides fermentans</name>
    <dbReference type="NCBI Taxonomy" id="879969"/>
    <lineage>
        <taxon>Bacteria</taxon>
        <taxon>Pseudomonadati</taxon>
        <taxon>Bacteroidota</taxon>
        <taxon>Bacteroidia</taxon>
        <taxon>Bacteroidales</taxon>
        <taxon>Porphyromonadaceae</taxon>
        <taxon>Macellibacteroides</taxon>
    </lineage>
</organism>
<keyword evidence="1" id="KW-0472">Membrane</keyword>
<evidence type="ECO:0000313" key="3">
    <source>
        <dbReference type="Proteomes" id="UP000574332"/>
    </source>
</evidence>
<evidence type="ECO:0000256" key="1">
    <source>
        <dbReference type="SAM" id="Phobius"/>
    </source>
</evidence>
<dbReference type="AlphaFoldDB" id="A0A8E1ZYP2"/>
<reference evidence="2 3" key="1">
    <citation type="submission" date="2020-07" db="EMBL/GenBank/DDBJ databases">
        <title>Genomic Encyclopedia of Type Strains, Phase IV (KMG-IV): sequencing the most valuable type-strain genomes for metagenomic binning, comparative biology and taxonomic classification.</title>
        <authorList>
            <person name="Goeker M."/>
        </authorList>
    </citation>
    <scope>NUCLEOTIDE SEQUENCE [LARGE SCALE GENOMIC DNA]</scope>
    <source>
        <strain evidence="2 3">DSM 23697</strain>
    </source>
</reference>
<dbReference type="EMBL" id="JACCCY010000006">
    <property type="protein sequence ID" value="NYI50957.1"/>
    <property type="molecule type" value="Genomic_DNA"/>
</dbReference>
<comment type="caution">
    <text evidence="2">The sequence shown here is derived from an EMBL/GenBank/DDBJ whole genome shotgun (WGS) entry which is preliminary data.</text>
</comment>
<feature type="transmembrane region" description="Helical" evidence="1">
    <location>
        <begin position="12"/>
        <end position="31"/>
    </location>
</feature>
<dbReference type="Proteomes" id="UP000574332">
    <property type="component" value="Unassembled WGS sequence"/>
</dbReference>
<protein>
    <recommendedName>
        <fullName evidence="4">DUF3408 domain-containing protein</fullName>
    </recommendedName>
</protein>